<dbReference type="Proteomes" id="UP000518266">
    <property type="component" value="Unassembled WGS sequence"/>
</dbReference>
<reference evidence="1 2" key="1">
    <citation type="submission" date="2020-03" db="EMBL/GenBank/DDBJ databases">
        <title>Dissostichus mawsoni Genome sequencing and assembly.</title>
        <authorList>
            <person name="Park H."/>
        </authorList>
    </citation>
    <scope>NUCLEOTIDE SEQUENCE [LARGE SCALE GENOMIC DNA]</scope>
    <source>
        <strain evidence="1">DM0001</strain>
        <tissue evidence="1">Muscle</tissue>
    </source>
</reference>
<comment type="caution">
    <text evidence="1">The sequence shown here is derived from an EMBL/GenBank/DDBJ whole genome shotgun (WGS) entry which is preliminary data.</text>
</comment>
<keyword evidence="2" id="KW-1185">Reference proteome</keyword>
<protein>
    <submittedName>
        <fullName evidence="1">Uncharacterized protein</fullName>
    </submittedName>
</protein>
<evidence type="ECO:0000313" key="1">
    <source>
        <dbReference type="EMBL" id="KAF3855430.1"/>
    </source>
</evidence>
<dbReference type="EMBL" id="JAAKFY010000007">
    <property type="protein sequence ID" value="KAF3855430.1"/>
    <property type="molecule type" value="Genomic_DNA"/>
</dbReference>
<sequence length="293" mass="32932">METVQQAKKNFSALRAERREIEYPAKCKSVNAKDKHKEKTLCGNPEVLFTDYAQQKEGRKKNNLIFFTDSIYIWKDTLCSNYLAKVKEDAEYRENSFTRQVQHLTEKLSSVLTMTTPSTTTPWHLLTQPAANSQLCPSQLPSTQPEEQDPQVVLLADSNGKFLDTRKLFPDKKVLSKHCSTTGQAMKLLKKETLRSPQYLVIHTGTNYLHTLRRDTAEADHHPCCEETQQLSPDLPLPTQPEEATFTQLTPFTTSAAEICSNSCSLSPSPPTAAELCCSCSPTCCHPPSLCYL</sequence>
<evidence type="ECO:0000313" key="2">
    <source>
        <dbReference type="Proteomes" id="UP000518266"/>
    </source>
</evidence>
<proteinExistence type="predicted"/>
<accession>A0A7J5Z182</accession>
<dbReference type="AlphaFoldDB" id="A0A7J5Z182"/>
<name>A0A7J5Z182_DISMA</name>
<gene>
    <name evidence="1" type="ORF">F7725_023485</name>
</gene>
<dbReference type="OrthoDB" id="8949194at2759"/>
<organism evidence="1 2">
    <name type="scientific">Dissostichus mawsoni</name>
    <name type="common">Antarctic cod</name>
    <dbReference type="NCBI Taxonomy" id="36200"/>
    <lineage>
        <taxon>Eukaryota</taxon>
        <taxon>Metazoa</taxon>
        <taxon>Chordata</taxon>
        <taxon>Craniata</taxon>
        <taxon>Vertebrata</taxon>
        <taxon>Euteleostomi</taxon>
        <taxon>Actinopterygii</taxon>
        <taxon>Neopterygii</taxon>
        <taxon>Teleostei</taxon>
        <taxon>Neoteleostei</taxon>
        <taxon>Acanthomorphata</taxon>
        <taxon>Eupercaria</taxon>
        <taxon>Perciformes</taxon>
        <taxon>Notothenioidei</taxon>
        <taxon>Nototheniidae</taxon>
        <taxon>Dissostichus</taxon>
    </lineage>
</organism>